<keyword evidence="1" id="KW-0106">Calcium</keyword>
<feature type="compositionally biased region" description="Basic and acidic residues" evidence="2">
    <location>
        <begin position="486"/>
        <end position="505"/>
    </location>
</feature>
<dbReference type="Proteomes" id="UP000272942">
    <property type="component" value="Unassembled WGS sequence"/>
</dbReference>
<feature type="compositionally biased region" description="Low complexity" evidence="2">
    <location>
        <begin position="133"/>
        <end position="142"/>
    </location>
</feature>
<dbReference type="PROSITE" id="PS00018">
    <property type="entry name" value="EF_HAND_1"/>
    <property type="match status" value="1"/>
</dbReference>
<dbReference type="SMART" id="SM00027">
    <property type="entry name" value="EH"/>
    <property type="match status" value="1"/>
</dbReference>
<dbReference type="InterPro" id="IPR002048">
    <property type="entry name" value="EF_hand_dom"/>
</dbReference>
<proteinExistence type="predicted"/>
<gene>
    <name evidence="5" type="ORF">ECPE_LOCUS11535</name>
</gene>
<feature type="compositionally biased region" description="Low complexity" evidence="2">
    <location>
        <begin position="595"/>
        <end position="623"/>
    </location>
</feature>
<feature type="compositionally biased region" description="Acidic residues" evidence="2">
    <location>
        <begin position="506"/>
        <end position="520"/>
    </location>
</feature>
<feature type="region of interest" description="Disordered" evidence="2">
    <location>
        <begin position="377"/>
        <end position="415"/>
    </location>
</feature>
<name>A0A3P8GI38_9TREM</name>
<evidence type="ECO:0008006" key="7">
    <source>
        <dbReference type="Google" id="ProtNLM"/>
    </source>
</evidence>
<feature type="region of interest" description="Disordered" evidence="2">
    <location>
        <begin position="1"/>
        <end position="253"/>
    </location>
</feature>
<dbReference type="EMBL" id="UZAN01051019">
    <property type="protein sequence ID" value="VDP88627.1"/>
    <property type="molecule type" value="Genomic_DNA"/>
</dbReference>
<feature type="compositionally biased region" description="Low complexity" evidence="2">
    <location>
        <begin position="570"/>
        <end position="587"/>
    </location>
</feature>
<dbReference type="SUPFAM" id="SSF47473">
    <property type="entry name" value="EF-hand"/>
    <property type="match status" value="1"/>
</dbReference>
<dbReference type="PROSITE" id="PS50031">
    <property type="entry name" value="EH"/>
    <property type="match status" value="1"/>
</dbReference>
<feature type="compositionally biased region" description="Polar residues" evidence="2">
    <location>
        <begin position="42"/>
        <end position="53"/>
    </location>
</feature>
<organism evidence="5 6">
    <name type="scientific">Echinostoma caproni</name>
    <dbReference type="NCBI Taxonomy" id="27848"/>
    <lineage>
        <taxon>Eukaryota</taxon>
        <taxon>Metazoa</taxon>
        <taxon>Spiralia</taxon>
        <taxon>Lophotrochozoa</taxon>
        <taxon>Platyhelminthes</taxon>
        <taxon>Trematoda</taxon>
        <taxon>Digenea</taxon>
        <taxon>Plagiorchiida</taxon>
        <taxon>Echinostomata</taxon>
        <taxon>Echinostomatoidea</taxon>
        <taxon>Echinostomatidae</taxon>
        <taxon>Echinostoma</taxon>
    </lineage>
</organism>
<feature type="compositionally biased region" description="Basic residues" evidence="2">
    <location>
        <begin position="383"/>
        <end position="396"/>
    </location>
</feature>
<feature type="compositionally biased region" description="Low complexity" evidence="2">
    <location>
        <begin position="228"/>
        <end position="238"/>
    </location>
</feature>
<dbReference type="PROSITE" id="PS50222">
    <property type="entry name" value="EF_HAND_2"/>
    <property type="match status" value="1"/>
</dbReference>
<keyword evidence="6" id="KW-1185">Reference proteome</keyword>
<feature type="compositionally biased region" description="Basic and acidic residues" evidence="2">
    <location>
        <begin position="217"/>
        <end position="226"/>
    </location>
</feature>
<sequence>MSEMSAEFPAAGFELNESPRLDRRQNPYSGMPKTHRVPPAPNTNSLTPANWTRFSDDDQPNPEEEEDRGLLTNERVNRPDELSFYESSALHRPISSSTYKDPFSISPNTRSSVPHTSPGLFTSSPSGSPSVKTTPSPVLHSHPSPPPTPFRQLVDPGEHSPDRHHWAYRPLEDGYSSNIYAPPTSDLSSTQPGSEDQSRPRNAPHIHIPLDRMTGIKHIDRAKSTEDSLSPSSIVSPSDGVRDLSSSEPGSPRAVDRRWLSLFTLHPKEEAQYADQFDQVVDAQQHGDLRRLTVTQAESRKVFLTQFNVTPSSFDKIWRLADMDRDNRLSKPEFCLAAHLAHLHGRQGLSLEQAVSATASYIADHLPWDLRHSLRTGSGDRRDHHHHHHHQHHRRDRAYLNRPEHHNVDSSNRYQPIPCSPPSDVASNNLVCCHSPTDLPVSGRTIANHKTYSPISPFVDPLDTCNPDHNHLPSHRLDHMTLVDGFHGRDPDPLPVRTVREHGEEVSDEDLGLEDGEAEPETALLPSVVSRKKKLRLVKSRSSSSSSSALTPPSRADSDADERDTRVHPASSSSTASFSSAASCTSSSDEEHVLSSAPTTVTTSTTTSTSSSLSSSSSGASNTDNENSGRKRTTFNPDYLFPNGKLSVRKCSKHRYVDTVQSMICLGCHGL</sequence>
<evidence type="ECO:0000256" key="2">
    <source>
        <dbReference type="SAM" id="MobiDB-lite"/>
    </source>
</evidence>
<feature type="compositionally biased region" description="Basic and acidic residues" evidence="2">
    <location>
        <begin position="156"/>
        <end position="165"/>
    </location>
</feature>
<evidence type="ECO:0000256" key="1">
    <source>
        <dbReference type="ARBA" id="ARBA00022837"/>
    </source>
</evidence>
<evidence type="ECO:0000259" key="3">
    <source>
        <dbReference type="PROSITE" id="PS50031"/>
    </source>
</evidence>
<reference evidence="5 6" key="1">
    <citation type="submission" date="2018-11" db="EMBL/GenBank/DDBJ databases">
        <authorList>
            <consortium name="Pathogen Informatics"/>
        </authorList>
    </citation>
    <scope>NUCLEOTIDE SEQUENCE [LARGE SCALE GENOMIC DNA]</scope>
    <source>
        <strain evidence="5 6">Egypt</strain>
    </source>
</reference>
<dbReference type="InterPro" id="IPR000261">
    <property type="entry name" value="EH_dom"/>
</dbReference>
<feature type="region of interest" description="Disordered" evidence="2">
    <location>
        <begin position="486"/>
        <end position="637"/>
    </location>
</feature>
<feature type="compositionally biased region" description="Polar residues" evidence="2">
    <location>
        <begin position="175"/>
        <end position="195"/>
    </location>
</feature>
<feature type="domain" description="EH" evidence="3">
    <location>
        <begin position="269"/>
        <end position="340"/>
    </location>
</feature>
<feature type="compositionally biased region" description="Acidic residues" evidence="2">
    <location>
        <begin position="57"/>
        <end position="67"/>
    </location>
</feature>
<dbReference type="OrthoDB" id="524326at2759"/>
<protein>
    <recommendedName>
        <fullName evidence="7">EF-hand domain-containing protein</fullName>
    </recommendedName>
</protein>
<evidence type="ECO:0000313" key="5">
    <source>
        <dbReference type="EMBL" id="VDP88627.1"/>
    </source>
</evidence>
<feature type="domain" description="EF-hand" evidence="4">
    <location>
        <begin position="309"/>
        <end position="344"/>
    </location>
</feature>
<accession>A0A3P8GI38</accession>
<dbReference type="InterPro" id="IPR018247">
    <property type="entry name" value="EF_Hand_1_Ca_BS"/>
</dbReference>
<dbReference type="Gene3D" id="1.10.238.10">
    <property type="entry name" value="EF-hand"/>
    <property type="match status" value="1"/>
</dbReference>
<dbReference type="AlphaFoldDB" id="A0A3P8GI38"/>
<dbReference type="Pfam" id="PF12763">
    <property type="entry name" value="EH"/>
    <property type="match status" value="1"/>
</dbReference>
<feature type="compositionally biased region" description="Basic residues" evidence="2">
    <location>
        <begin position="530"/>
        <end position="539"/>
    </location>
</feature>
<feature type="compositionally biased region" description="Polar residues" evidence="2">
    <location>
        <begin position="94"/>
        <end position="132"/>
    </location>
</feature>
<evidence type="ECO:0000313" key="6">
    <source>
        <dbReference type="Proteomes" id="UP000272942"/>
    </source>
</evidence>
<feature type="compositionally biased region" description="Basic and acidic residues" evidence="2">
    <location>
        <begin position="397"/>
        <end position="408"/>
    </location>
</feature>
<evidence type="ECO:0000259" key="4">
    <source>
        <dbReference type="PROSITE" id="PS50222"/>
    </source>
</evidence>
<dbReference type="InterPro" id="IPR011992">
    <property type="entry name" value="EF-hand-dom_pair"/>
</dbReference>
<dbReference type="GO" id="GO:0005509">
    <property type="term" value="F:calcium ion binding"/>
    <property type="evidence" value="ECO:0007669"/>
    <property type="project" value="InterPro"/>
</dbReference>